<dbReference type="EMBL" id="MCRI01000023">
    <property type="protein sequence ID" value="ODN66280.1"/>
    <property type="molecule type" value="Genomic_DNA"/>
</dbReference>
<dbReference type="SUPFAM" id="SSF141868">
    <property type="entry name" value="EAL domain-like"/>
    <property type="match status" value="1"/>
</dbReference>
<dbReference type="InterPro" id="IPR035965">
    <property type="entry name" value="PAS-like_dom_sf"/>
</dbReference>
<evidence type="ECO:0000313" key="9">
    <source>
        <dbReference type="Proteomes" id="UP000094379"/>
    </source>
</evidence>
<feature type="domain" description="PAC" evidence="5">
    <location>
        <begin position="686"/>
        <end position="736"/>
    </location>
</feature>
<dbReference type="PANTHER" id="PTHR44757">
    <property type="entry name" value="DIGUANYLATE CYCLASE DGCP"/>
    <property type="match status" value="1"/>
</dbReference>
<evidence type="ECO:0000256" key="2">
    <source>
        <dbReference type="SAM" id="Phobius"/>
    </source>
</evidence>
<dbReference type="CDD" id="cd01007">
    <property type="entry name" value="PBP2_BvgS_HisK_like"/>
    <property type="match status" value="1"/>
</dbReference>
<dbReference type="CDD" id="cd00130">
    <property type="entry name" value="PAS"/>
    <property type="match status" value="1"/>
</dbReference>
<dbReference type="SUPFAM" id="SSF53850">
    <property type="entry name" value="Periplasmic binding protein-like II"/>
    <property type="match status" value="2"/>
</dbReference>
<dbReference type="FunFam" id="3.30.70.270:FF:000001">
    <property type="entry name" value="Diguanylate cyclase domain protein"/>
    <property type="match status" value="1"/>
</dbReference>
<evidence type="ECO:0000313" key="8">
    <source>
        <dbReference type="EMBL" id="ODN66280.1"/>
    </source>
</evidence>
<dbReference type="Pfam" id="PF00990">
    <property type="entry name" value="GGDEF"/>
    <property type="match status" value="1"/>
</dbReference>
<evidence type="ECO:0000256" key="3">
    <source>
        <dbReference type="SAM" id="SignalP"/>
    </source>
</evidence>
<dbReference type="InterPro" id="IPR029787">
    <property type="entry name" value="Nucleotide_cyclase"/>
</dbReference>
<dbReference type="InterPro" id="IPR001610">
    <property type="entry name" value="PAC"/>
</dbReference>
<keyword evidence="9" id="KW-1185">Reference proteome</keyword>
<evidence type="ECO:0000259" key="5">
    <source>
        <dbReference type="PROSITE" id="PS50113"/>
    </source>
</evidence>
<dbReference type="Gene3D" id="3.30.450.20">
    <property type="entry name" value="PAS domain"/>
    <property type="match status" value="2"/>
</dbReference>
<dbReference type="InterPro" id="IPR001638">
    <property type="entry name" value="Solute-binding_3/MltF_N"/>
</dbReference>
<feature type="chain" id="PRO_5009128587" evidence="3">
    <location>
        <begin position="28"/>
        <end position="1414"/>
    </location>
</feature>
<dbReference type="Gene3D" id="3.30.70.270">
    <property type="match status" value="1"/>
</dbReference>
<evidence type="ECO:0000259" key="6">
    <source>
        <dbReference type="PROSITE" id="PS50883"/>
    </source>
</evidence>
<sequence>MHVTLYKLTIKLLFTLFASSFFVQANAASADSVTLQLKWRHQFQFAGFYAAIDQGYYQQEGLQVTLRERHPGINVLNEVSSGRADYGVGGIGLLAEYAAGSPVRALAAIFQHDALVLVSKAQSGIISPYEMIGKRLMFDDSAGNDAVFLAMFADAGISPEDYQFIAQDQQLDSLINDRVDVMSIYRTDQLFTLAEQGVSVNIINPQSYGFDFYGDILFTSDRELRNHPGRADRFRRATLKGWRYALDNPDKLIDLIINQYGSQASRQQLQHEAREIKKLILPELIPLGQLDPARLRRSAQIYERLNIAPALSESQLEGFIYQSNAALRLTPEEQSWLDDNPVIKLGIDRDFAPYEWMSDKGHYQGLAAEYIQLLQAKLGVEFEIIADKPWHEIIAMAQRGELDMLSCLNMSPERSEYLLFSQPYITNPVVIVNANRFGYIGSLENLKGKTVAVEKNYHVQENLAQNYPDIALLLTDTTIEALKKVATGDADAYVGDAAYANYAIKQANLINLQFSGQTRQYNAYRMGVNPSHPELQSIINKALNTLSEEERQRIEQNWMGLTINHDISRTTIINITLSIIAIILVFAVWIFRLKQSGEILARNESKLRNIVNASPIPHVISDGKHKIHYMNQAFVESFGFDETKVPNLDVWFELAYPDPLYRLKIKKMWNDFVAEALQQPLPYRGEAVEVKILTQQKQARQVLISSTVIKDGNANVFITIFYDISERKLAEEKLKLSGRVFHQAHEGILITNPDGRIVDVNPAFCNITGYTREEVVNQQPSLFKSGKHSETFYQELWLSLIEKGYWQGEIWNRRKNGELIAELLTISTLTDDHGETLHYLGLFSDITEIKEQQHALEMMAHFDMLTQLPNRTLFADRFQQAIAHSIRQHSLLGVVFLDLDGFKPINDNYGHKIGDQVLIEVAQRIKACIRLDDTASRLGGDEFAILLNDISSLEHCERLVSRLLRTIQLPYRVDGDTIQLGASMGVTLYPLDQADADTLLRHADQAMYQAKQNGRNRYSIFDAIHDKQILLQRTQLNNLHLAFANNEFCLYFQPKINMRNGRIYGAEALLRWDHPEHGILEPPTFLSSLAGTDLEIRIGNWVIDQTLKQLLSFHQQGRMIEISVNITAHHLQSSGFFDTLERLLSKYQDLPAEYLQLEVLESSVLTDIHRISSIIGTCRDGLGVRIALDDFGTGYSSLSHLRHLPVDVIKIDQSFVRDIMDDPNDFTIVEGVIGLSHAFQHQVIAEGVESVEHGLMLMTIGCDMAQGFIIAQPMPAEKLTQWMHNYQPEPRWLNHARNSLSPQQRLLTLMQMQGEQWLQLVIDNLRSSPAQISNWPLMNPKRSHFTHWLEQGKQEELFNQLWLDRLKLAYYELFHAAASLRNQFEENEIALARKGIDDLQNLYAEIQQLLASPA</sequence>
<dbReference type="STRING" id="291169.A9E74_02011"/>
<feature type="domain" description="PAS" evidence="4">
    <location>
        <begin position="603"/>
        <end position="658"/>
    </location>
</feature>
<keyword evidence="2" id="KW-0472">Membrane</keyword>
<dbReference type="EC" id="3.1.4.52" evidence="8"/>
<organism evidence="8 9">
    <name type="scientific">Methylophaga muralis</name>
    <dbReference type="NCBI Taxonomy" id="291169"/>
    <lineage>
        <taxon>Bacteria</taxon>
        <taxon>Pseudomonadati</taxon>
        <taxon>Pseudomonadota</taxon>
        <taxon>Gammaproteobacteria</taxon>
        <taxon>Thiotrichales</taxon>
        <taxon>Piscirickettsiaceae</taxon>
        <taxon>Methylophaga</taxon>
    </lineage>
</organism>
<dbReference type="Pfam" id="PF00563">
    <property type="entry name" value="EAL"/>
    <property type="match status" value="1"/>
</dbReference>
<keyword evidence="8" id="KW-0378">Hydrolase</keyword>
<dbReference type="PROSITE" id="PS50883">
    <property type="entry name" value="EAL"/>
    <property type="match status" value="1"/>
</dbReference>
<dbReference type="CDD" id="cd01949">
    <property type="entry name" value="GGDEF"/>
    <property type="match status" value="1"/>
</dbReference>
<dbReference type="NCBIfam" id="TIGR00254">
    <property type="entry name" value="GGDEF"/>
    <property type="match status" value="1"/>
</dbReference>
<dbReference type="InterPro" id="IPR000160">
    <property type="entry name" value="GGDEF_dom"/>
</dbReference>
<dbReference type="CDD" id="cd01948">
    <property type="entry name" value="EAL"/>
    <property type="match status" value="1"/>
</dbReference>
<name>A0A1E3GQG8_9GAMM</name>
<evidence type="ECO:0000259" key="7">
    <source>
        <dbReference type="PROSITE" id="PS50887"/>
    </source>
</evidence>
<dbReference type="SUPFAM" id="SSF55785">
    <property type="entry name" value="PYP-like sensor domain (PAS domain)"/>
    <property type="match status" value="2"/>
</dbReference>
<dbReference type="Proteomes" id="UP000094379">
    <property type="component" value="Unassembled WGS sequence"/>
</dbReference>
<proteinExistence type="predicted"/>
<dbReference type="Pfam" id="PF00497">
    <property type="entry name" value="SBP_bac_3"/>
    <property type="match status" value="1"/>
</dbReference>
<feature type="transmembrane region" description="Helical" evidence="2">
    <location>
        <begin position="572"/>
        <end position="591"/>
    </location>
</feature>
<reference evidence="8 9" key="1">
    <citation type="submission" date="2016-07" db="EMBL/GenBank/DDBJ databases">
        <title>Draft Genome Sequence of Methylophaga muralis Bur 1.</title>
        <authorList>
            <person name="Vasilenko O.V."/>
            <person name="Doronina N.V."/>
            <person name="Shmareva M.N."/>
            <person name="Tarlachkov S.V."/>
            <person name="Mustakhimov I."/>
            <person name="Trotsenko Y.A."/>
        </authorList>
    </citation>
    <scope>NUCLEOTIDE SEQUENCE [LARGE SCALE GENOMIC DNA]</scope>
    <source>
        <strain evidence="8 9">Bur 1</strain>
    </source>
</reference>
<dbReference type="Gene3D" id="3.20.20.450">
    <property type="entry name" value="EAL domain"/>
    <property type="match status" value="1"/>
</dbReference>
<dbReference type="PATRIC" id="fig|291169.3.peg.2019"/>
<dbReference type="InterPro" id="IPR000700">
    <property type="entry name" value="PAS-assoc_C"/>
</dbReference>
<dbReference type="SMART" id="SM00052">
    <property type="entry name" value="EAL"/>
    <property type="match status" value="1"/>
</dbReference>
<feature type="domain" description="EAL" evidence="6">
    <location>
        <begin position="1032"/>
        <end position="1287"/>
    </location>
</feature>
<dbReference type="PANTHER" id="PTHR44757:SF2">
    <property type="entry name" value="BIOFILM ARCHITECTURE MAINTENANCE PROTEIN MBAA"/>
    <property type="match status" value="1"/>
</dbReference>
<gene>
    <name evidence="8" type="primary">gmr_11</name>
    <name evidence="8" type="ORF">A9E74_02011</name>
</gene>
<dbReference type="GO" id="GO:0071111">
    <property type="term" value="F:cyclic-guanylate-specific phosphodiesterase activity"/>
    <property type="evidence" value="ECO:0007669"/>
    <property type="project" value="UniProtKB-EC"/>
</dbReference>
<keyword evidence="2" id="KW-1133">Transmembrane helix</keyword>
<dbReference type="Gene3D" id="3.40.190.10">
    <property type="entry name" value="Periplasmic binding protein-like II"/>
    <property type="match status" value="4"/>
</dbReference>
<dbReference type="PROSITE" id="PS50112">
    <property type="entry name" value="PAS"/>
    <property type="match status" value="2"/>
</dbReference>
<dbReference type="SMART" id="SM00062">
    <property type="entry name" value="PBPb"/>
    <property type="match status" value="1"/>
</dbReference>
<protein>
    <submittedName>
        <fullName evidence="8">Cyclic di-GMP phosphodiesterase Gmr</fullName>
        <ecNumber evidence="8">3.1.4.52</ecNumber>
    </submittedName>
</protein>
<comment type="cofactor">
    <cofactor evidence="1">
        <name>Mg(2+)</name>
        <dbReference type="ChEBI" id="CHEBI:18420"/>
    </cofactor>
</comment>
<dbReference type="InterPro" id="IPR001633">
    <property type="entry name" value="EAL_dom"/>
</dbReference>
<dbReference type="InterPro" id="IPR035919">
    <property type="entry name" value="EAL_sf"/>
</dbReference>
<feature type="domain" description="PAS" evidence="4">
    <location>
        <begin position="739"/>
        <end position="779"/>
    </location>
</feature>
<dbReference type="SMART" id="SM00086">
    <property type="entry name" value="PAC"/>
    <property type="match status" value="2"/>
</dbReference>
<dbReference type="InterPro" id="IPR052155">
    <property type="entry name" value="Biofilm_reg_signaling"/>
</dbReference>
<dbReference type="Pfam" id="PF13426">
    <property type="entry name" value="PAS_9"/>
    <property type="match status" value="2"/>
</dbReference>
<comment type="caution">
    <text evidence="8">The sequence shown here is derived from an EMBL/GenBank/DDBJ whole genome shotgun (WGS) entry which is preliminary data.</text>
</comment>
<feature type="domain" description="PAC" evidence="5">
    <location>
        <begin position="806"/>
        <end position="858"/>
    </location>
</feature>
<evidence type="ECO:0000256" key="1">
    <source>
        <dbReference type="ARBA" id="ARBA00001946"/>
    </source>
</evidence>
<keyword evidence="3" id="KW-0732">Signal</keyword>
<dbReference type="InterPro" id="IPR015168">
    <property type="entry name" value="SsuA/THI5"/>
</dbReference>
<feature type="domain" description="GGDEF" evidence="7">
    <location>
        <begin position="890"/>
        <end position="1023"/>
    </location>
</feature>
<dbReference type="PROSITE" id="PS50887">
    <property type="entry name" value="GGDEF"/>
    <property type="match status" value="1"/>
</dbReference>
<dbReference type="SUPFAM" id="SSF55073">
    <property type="entry name" value="Nucleotide cyclase"/>
    <property type="match status" value="1"/>
</dbReference>
<dbReference type="Pfam" id="PF09084">
    <property type="entry name" value="NMT1"/>
    <property type="match status" value="1"/>
</dbReference>
<dbReference type="PROSITE" id="PS50113">
    <property type="entry name" value="PAC"/>
    <property type="match status" value="2"/>
</dbReference>
<dbReference type="InterPro" id="IPR043128">
    <property type="entry name" value="Rev_trsase/Diguanyl_cyclase"/>
</dbReference>
<evidence type="ECO:0000259" key="4">
    <source>
        <dbReference type="PROSITE" id="PS50112"/>
    </source>
</evidence>
<dbReference type="NCBIfam" id="TIGR00229">
    <property type="entry name" value="sensory_box"/>
    <property type="match status" value="2"/>
</dbReference>
<keyword evidence="2" id="KW-0812">Transmembrane</keyword>
<feature type="signal peptide" evidence="3">
    <location>
        <begin position="1"/>
        <end position="27"/>
    </location>
</feature>
<accession>A0A1E3GQG8</accession>
<dbReference type="InterPro" id="IPR000014">
    <property type="entry name" value="PAS"/>
</dbReference>
<dbReference type="SMART" id="SM00267">
    <property type="entry name" value="GGDEF"/>
    <property type="match status" value="1"/>
</dbReference>
<dbReference type="SMART" id="SM00091">
    <property type="entry name" value="PAS"/>
    <property type="match status" value="2"/>
</dbReference>